<sequence>NWGYQVGHVADIHVTANSVLSFTSVVT</sequence>
<proteinExistence type="predicted"/>
<gene>
    <name evidence="1" type="ORF">BGTH12_LOCUS588</name>
</gene>
<dbReference type="EMBL" id="CAJHIT010000001">
    <property type="protein sequence ID" value="CAD6499230.1"/>
    <property type="molecule type" value="Genomic_DNA"/>
</dbReference>
<feature type="non-terminal residue" evidence="1">
    <location>
        <position position="1"/>
    </location>
</feature>
<dbReference type="Proteomes" id="UP000683417">
    <property type="component" value="Unassembled WGS sequence"/>
</dbReference>
<reference evidence="1" key="1">
    <citation type="submission" date="2020-10" db="EMBL/GenBank/DDBJ databases">
        <authorList>
            <person name="Muller C M."/>
        </authorList>
    </citation>
    <scope>NUCLEOTIDE SEQUENCE</scope>
    <source>
        <strain evidence="1">THUN-12</strain>
    </source>
</reference>
<name>A0A9W4D0U2_BLUGR</name>
<protein>
    <submittedName>
        <fullName evidence="1">BgTH12-04881</fullName>
    </submittedName>
</protein>
<evidence type="ECO:0000313" key="1">
    <source>
        <dbReference type="EMBL" id="CAD6499230.1"/>
    </source>
</evidence>
<dbReference type="AlphaFoldDB" id="A0A9W4D0U2"/>
<evidence type="ECO:0000313" key="2">
    <source>
        <dbReference type="Proteomes" id="UP000683417"/>
    </source>
</evidence>
<comment type="caution">
    <text evidence="1">The sequence shown here is derived from an EMBL/GenBank/DDBJ whole genome shotgun (WGS) entry which is preliminary data.</text>
</comment>
<accession>A0A9W4D0U2</accession>
<organism evidence="1 2">
    <name type="scientific">Blumeria graminis f. sp. triticale</name>
    <dbReference type="NCBI Taxonomy" id="1689686"/>
    <lineage>
        <taxon>Eukaryota</taxon>
        <taxon>Fungi</taxon>
        <taxon>Dikarya</taxon>
        <taxon>Ascomycota</taxon>
        <taxon>Pezizomycotina</taxon>
        <taxon>Leotiomycetes</taxon>
        <taxon>Erysiphales</taxon>
        <taxon>Erysiphaceae</taxon>
        <taxon>Blumeria</taxon>
    </lineage>
</organism>